<dbReference type="EC" id="3.6.1.22" evidence="4"/>
<dbReference type="PANTHER" id="PTHR42904:SF6">
    <property type="entry name" value="NAD-CAPPED RNA HYDROLASE NUDT12"/>
    <property type="match status" value="1"/>
</dbReference>
<evidence type="ECO:0000256" key="8">
    <source>
        <dbReference type="ARBA" id="ARBA00023027"/>
    </source>
</evidence>
<dbReference type="GO" id="GO:0035529">
    <property type="term" value="F:NADH pyrophosphatase activity"/>
    <property type="evidence" value="ECO:0007669"/>
    <property type="project" value="TreeGrafter"/>
</dbReference>
<reference evidence="11" key="1">
    <citation type="submission" date="2018-05" db="EMBL/GenBank/DDBJ databases">
        <authorList>
            <person name="Lanie J.A."/>
            <person name="Ng W.-L."/>
            <person name="Kazmierczak K.M."/>
            <person name="Andrzejewski T.M."/>
            <person name="Davidsen T.M."/>
            <person name="Wayne K.J."/>
            <person name="Tettelin H."/>
            <person name="Glass J.I."/>
            <person name="Rusch D."/>
            <person name="Podicherti R."/>
            <person name="Tsui H.-C.T."/>
            <person name="Winkler M.E."/>
        </authorList>
    </citation>
    <scope>NUCLEOTIDE SEQUENCE</scope>
</reference>
<dbReference type="InterPro" id="IPR000086">
    <property type="entry name" value="NUDIX_hydrolase_dom"/>
</dbReference>
<dbReference type="InterPro" id="IPR015797">
    <property type="entry name" value="NUDIX_hydrolase-like_dom_sf"/>
</dbReference>
<evidence type="ECO:0000256" key="1">
    <source>
        <dbReference type="ARBA" id="ARBA00001946"/>
    </source>
</evidence>
<dbReference type="Gene3D" id="3.90.79.20">
    <property type="match status" value="1"/>
</dbReference>
<evidence type="ECO:0000256" key="6">
    <source>
        <dbReference type="ARBA" id="ARBA00022801"/>
    </source>
</evidence>
<dbReference type="EMBL" id="UINC01001283">
    <property type="protein sequence ID" value="SUZ76587.1"/>
    <property type="molecule type" value="Genomic_DNA"/>
</dbReference>
<name>A0A381QEU5_9ZZZZ</name>
<evidence type="ECO:0000313" key="11">
    <source>
        <dbReference type="EMBL" id="SUZ76587.1"/>
    </source>
</evidence>
<dbReference type="PROSITE" id="PS51462">
    <property type="entry name" value="NUDIX"/>
    <property type="match status" value="1"/>
</dbReference>
<dbReference type="GO" id="GO:0046872">
    <property type="term" value="F:metal ion binding"/>
    <property type="evidence" value="ECO:0007669"/>
    <property type="project" value="UniProtKB-KW"/>
</dbReference>
<dbReference type="GO" id="GO:0006742">
    <property type="term" value="P:NADP+ catabolic process"/>
    <property type="evidence" value="ECO:0007669"/>
    <property type="project" value="TreeGrafter"/>
</dbReference>
<dbReference type="PANTHER" id="PTHR42904">
    <property type="entry name" value="NUDIX HYDROLASE, NUDC SUBFAMILY"/>
    <property type="match status" value="1"/>
</dbReference>
<dbReference type="GO" id="GO:0019677">
    <property type="term" value="P:NAD+ catabolic process"/>
    <property type="evidence" value="ECO:0007669"/>
    <property type="project" value="TreeGrafter"/>
</dbReference>
<dbReference type="SUPFAM" id="SSF55811">
    <property type="entry name" value="Nudix"/>
    <property type="match status" value="1"/>
</dbReference>
<dbReference type="Pfam" id="PF09296">
    <property type="entry name" value="NUDIX-like"/>
    <property type="match status" value="1"/>
</dbReference>
<dbReference type="InterPro" id="IPR049734">
    <property type="entry name" value="NudC-like_C"/>
</dbReference>
<comment type="similarity">
    <text evidence="3">Belongs to the Nudix hydrolase family. NudC subfamily.</text>
</comment>
<dbReference type="InterPro" id="IPR015375">
    <property type="entry name" value="NADH_PPase-like_N"/>
</dbReference>
<keyword evidence="5" id="KW-0479">Metal-binding</keyword>
<feature type="domain" description="Nudix hydrolase" evidence="10">
    <location>
        <begin position="139"/>
        <end position="268"/>
    </location>
</feature>
<gene>
    <name evidence="11" type="ORF">METZ01_LOCUS29441</name>
</gene>
<evidence type="ECO:0000256" key="4">
    <source>
        <dbReference type="ARBA" id="ARBA00012381"/>
    </source>
</evidence>
<keyword evidence="7" id="KW-0460">Magnesium</keyword>
<dbReference type="InterPro" id="IPR050241">
    <property type="entry name" value="NAD-cap_RNA_hydrolase_NudC"/>
</dbReference>
<keyword evidence="8" id="KW-0520">NAD</keyword>
<evidence type="ECO:0000259" key="10">
    <source>
        <dbReference type="PROSITE" id="PS51462"/>
    </source>
</evidence>
<comment type="cofactor">
    <cofactor evidence="2">
        <name>Zn(2+)</name>
        <dbReference type="ChEBI" id="CHEBI:29105"/>
    </cofactor>
</comment>
<evidence type="ECO:0000256" key="9">
    <source>
        <dbReference type="ARBA" id="ARBA00023679"/>
    </source>
</evidence>
<comment type="catalytic activity">
    <reaction evidence="9">
        <text>a 5'-end NAD(+)-phospho-ribonucleoside in mRNA + H2O = a 5'-end phospho-adenosine-phospho-ribonucleoside in mRNA + beta-nicotinamide D-ribonucleotide + 2 H(+)</text>
        <dbReference type="Rhea" id="RHEA:60876"/>
        <dbReference type="Rhea" id="RHEA-COMP:15698"/>
        <dbReference type="Rhea" id="RHEA-COMP:15719"/>
        <dbReference type="ChEBI" id="CHEBI:14649"/>
        <dbReference type="ChEBI" id="CHEBI:15377"/>
        <dbReference type="ChEBI" id="CHEBI:15378"/>
        <dbReference type="ChEBI" id="CHEBI:144029"/>
        <dbReference type="ChEBI" id="CHEBI:144051"/>
    </reaction>
    <physiologicalReaction direction="left-to-right" evidence="9">
        <dbReference type="Rhea" id="RHEA:60877"/>
    </physiologicalReaction>
</comment>
<evidence type="ECO:0000256" key="3">
    <source>
        <dbReference type="ARBA" id="ARBA00009595"/>
    </source>
</evidence>
<dbReference type="PROSITE" id="PS00893">
    <property type="entry name" value="NUDIX_BOX"/>
    <property type="match status" value="1"/>
</dbReference>
<dbReference type="Pfam" id="PF00293">
    <property type="entry name" value="NUDIX"/>
    <property type="match status" value="1"/>
</dbReference>
<dbReference type="NCBIfam" id="NF001299">
    <property type="entry name" value="PRK00241.1"/>
    <property type="match status" value="1"/>
</dbReference>
<sequence length="272" mass="30998">MTIRGYFLDPNDLRESDLFILFNGNQVITRGEQFVWTFEHLDVQLLHDFQLLLVEEQLCRYIAVQGTSILADRLKAENRSLRSLLFVQQDRDVSVIGKASQIINWYGSHQFCGSCGAPTEHHGIERAVCCQKCSNQFYPRINPCAIVLVVRGRKVLLARSARFRTGFYSCLAGFIEIGETAEETVLREVKEEVGICVNNVRYIKSQSWPFPSQLMLGFIAEYESGDIEPEPEEIEEADWYDIDQLPNVPHPGISVAGELIQYYSEQVRAGLL</sequence>
<dbReference type="AlphaFoldDB" id="A0A381QEU5"/>
<evidence type="ECO:0000256" key="7">
    <source>
        <dbReference type="ARBA" id="ARBA00022842"/>
    </source>
</evidence>
<organism evidence="11">
    <name type="scientific">marine metagenome</name>
    <dbReference type="NCBI Taxonomy" id="408172"/>
    <lineage>
        <taxon>unclassified sequences</taxon>
        <taxon>metagenomes</taxon>
        <taxon>ecological metagenomes</taxon>
    </lineage>
</organism>
<evidence type="ECO:0000256" key="5">
    <source>
        <dbReference type="ARBA" id="ARBA00022723"/>
    </source>
</evidence>
<dbReference type="InterPro" id="IPR020084">
    <property type="entry name" value="NUDIX_hydrolase_CS"/>
</dbReference>
<keyword evidence="6" id="KW-0378">Hydrolase</keyword>
<dbReference type="GO" id="GO:0005829">
    <property type="term" value="C:cytosol"/>
    <property type="evidence" value="ECO:0007669"/>
    <property type="project" value="TreeGrafter"/>
</dbReference>
<dbReference type="Gene3D" id="3.90.79.10">
    <property type="entry name" value="Nucleoside Triphosphate Pyrophosphohydrolase"/>
    <property type="match status" value="1"/>
</dbReference>
<comment type="cofactor">
    <cofactor evidence="1">
        <name>Mg(2+)</name>
        <dbReference type="ChEBI" id="CHEBI:18420"/>
    </cofactor>
</comment>
<accession>A0A381QEU5</accession>
<dbReference type="CDD" id="cd03429">
    <property type="entry name" value="NUDIX_NADH_pyrophosphatase_Nudt13"/>
    <property type="match status" value="1"/>
</dbReference>
<evidence type="ECO:0000256" key="2">
    <source>
        <dbReference type="ARBA" id="ARBA00001947"/>
    </source>
</evidence>
<proteinExistence type="inferred from homology"/>
<protein>
    <recommendedName>
        <fullName evidence="4">NAD(+) diphosphatase</fullName>
        <ecNumber evidence="4">3.6.1.22</ecNumber>
    </recommendedName>
</protein>